<accession>A0ABW4FLZ5</accession>
<evidence type="ECO:0000313" key="1">
    <source>
        <dbReference type="EMBL" id="MFD1531162.1"/>
    </source>
</evidence>
<gene>
    <name evidence="1" type="ORF">ACFSCY_17120</name>
</gene>
<reference evidence="2" key="1">
    <citation type="journal article" date="2019" name="Int. J. Syst. Evol. Microbiol.">
        <title>The Global Catalogue of Microorganisms (GCM) 10K type strain sequencing project: providing services to taxonomists for standard genome sequencing and annotation.</title>
        <authorList>
            <consortium name="The Broad Institute Genomics Platform"/>
            <consortium name="The Broad Institute Genome Sequencing Center for Infectious Disease"/>
            <person name="Wu L."/>
            <person name="Ma J."/>
        </authorList>
    </citation>
    <scope>NUCLEOTIDE SEQUENCE [LARGE SCALE GENOMIC DNA]</scope>
    <source>
        <strain evidence="2">JCM 12165</strain>
    </source>
</reference>
<dbReference type="Proteomes" id="UP001597145">
    <property type="component" value="Unassembled WGS sequence"/>
</dbReference>
<dbReference type="EMBL" id="JBHUCP010000010">
    <property type="protein sequence ID" value="MFD1531162.1"/>
    <property type="molecule type" value="Genomic_DNA"/>
</dbReference>
<name>A0ABW4FLZ5_9PSEU</name>
<dbReference type="RefSeq" id="WP_343973846.1">
    <property type="nucleotide sequence ID" value="NZ_BAAAJG010000004.1"/>
</dbReference>
<organism evidence="1 2">
    <name type="scientific">Pseudonocardia aurantiaca</name>
    <dbReference type="NCBI Taxonomy" id="75290"/>
    <lineage>
        <taxon>Bacteria</taxon>
        <taxon>Bacillati</taxon>
        <taxon>Actinomycetota</taxon>
        <taxon>Actinomycetes</taxon>
        <taxon>Pseudonocardiales</taxon>
        <taxon>Pseudonocardiaceae</taxon>
        <taxon>Pseudonocardia</taxon>
    </lineage>
</organism>
<comment type="caution">
    <text evidence="1">The sequence shown here is derived from an EMBL/GenBank/DDBJ whole genome shotgun (WGS) entry which is preliminary data.</text>
</comment>
<protein>
    <submittedName>
        <fullName evidence="1">Uncharacterized protein</fullName>
    </submittedName>
</protein>
<sequence>MNTAAVIGDAMTDYLLAAGTNKAPANRAPAHMAAWMRSHGYRIVRSPVDPVDPGDPQQVACIAAAIDWHADIDAAEQHWLVREVLAAATTRPRVVTDIRHVA</sequence>
<keyword evidence="2" id="KW-1185">Reference proteome</keyword>
<proteinExistence type="predicted"/>
<evidence type="ECO:0000313" key="2">
    <source>
        <dbReference type="Proteomes" id="UP001597145"/>
    </source>
</evidence>